<feature type="signal peptide" evidence="2">
    <location>
        <begin position="1"/>
        <end position="21"/>
    </location>
</feature>
<feature type="compositionally biased region" description="Low complexity" evidence="1">
    <location>
        <begin position="49"/>
        <end position="60"/>
    </location>
</feature>
<dbReference type="OrthoDB" id="10058186at2759"/>
<evidence type="ECO:0000313" key="5">
    <source>
        <dbReference type="Proteomes" id="UP000285146"/>
    </source>
</evidence>
<dbReference type="EMBL" id="LKEB01000030">
    <property type="protein sequence ID" value="ROW09940.1"/>
    <property type="molecule type" value="Genomic_DNA"/>
</dbReference>
<dbReference type="InterPro" id="IPR032477">
    <property type="entry name" value="Glyco_hydro_64"/>
</dbReference>
<dbReference type="Gene3D" id="2.60.110.10">
    <property type="entry name" value="Thaumatin"/>
    <property type="match status" value="1"/>
</dbReference>
<comment type="caution">
    <text evidence="4">The sequence shown here is derived from an EMBL/GenBank/DDBJ whole genome shotgun (WGS) entry which is preliminary data.</text>
</comment>
<keyword evidence="2" id="KW-0732">Signal</keyword>
<dbReference type="InterPro" id="IPR042517">
    <property type="entry name" value="Glyco_hydro_64_N_2"/>
</dbReference>
<dbReference type="InterPro" id="IPR037176">
    <property type="entry name" value="Osmotin/thaumatin-like_sf"/>
</dbReference>
<dbReference type="InterPro" id="IPR037398">
    <property type="entry name" value="Glyco_hydro_64_fam"/>
</dbReference>
<organism evidence="4 5">
    <name type="scientific">Cytospora leucostoma</name>
    <dbReference type="NCBI Taxonomy" id="1230097"/>
    <lineage>
        <taxon>Eukaryota</taxon>
        <taxon>Fungi</taxon>
        <taxon>Dikarya</taxon>
        <taxon>Ascomycota</taxon>
        <taxon>Pezizomycotina</taxon>
        <taxon>Sordariomycetes</taxon>
        <taxon>Sordariomycetidae</taxon>
        <taxon>Diaporthales</taxon>
        <taxon>Cytosporaceae</taxon>
        <taxon>Cytospora</taxon>
    </lineage>
</organism>
<evidence type="ECO:0000313" key="4">
    <source>
        <dbReference type="EMBL" id="ROW09940.1"/>
    </source>
</evidence>
<dbReference type="PANTHER" id="PTHR38165">
    <property type="match status" value="1"/>
</dbReference>
<dbReference type="Gene3D" id="3.30.920.50">
    <property type="entry name" value="Beta-1,3-glucanase, C-terminal domain"/>
    <property type="match status" value="1"/>
</dbReference>
<evidence type="ECO:0000256" key="2">
    <source>
        <dbReference type="SAM" id="SignalP"/>
    </source>
</evidence>
<dbReference type="AlphaFoldDB" id="A0A423X2S5"/>
<evidence type="ECO:0000259" key="3">
    <source>
        <dbReference type="PROSITE" id="PS52006"/>
    </source>
</evidence>
<gene>
    <name evidence="4" type="ORF">VPNG_06266</name>
</gene>
<name>A0A423X2S5_9PEZI</name>
<proteinExistence type="predicted"/>
<evidence type="ECO:0000256" key="1">
    <source>
        <dbReference type="SAM" id="MobiDB-lite"/>
    </source>
</evidence>
<reference evidence="4 5" key="1">
    <citation type="submission" date="2015-09" db="EMBL/GenBank/DDBJ databases">
        <title>Host preference determinants of Valsa canker pathogens revealed by comparative genomics.</title>
        <authorList>
            <person name="Yin Z."/>
            <person name="Huang L."/>
        </authorList>
    </citation>
    <scope>NUCLEOTIDE SEQUENCE [LARGE SCALE GENOMIC DNA]</scope>
    <source>
        <strain evidence="4 5">SXYLt</strain>
    </source>
</reference>
<dbReference type="PROSITE" id="PS52006">
    <property type="entry name" value="GH64"/>
    <property type="match status" value="1"/>
</dbReference>
<dbReference type="InParanoid" id="A0A423X2S5"/>
<accession>A0A423X2S5</accession>
<dbReference type="PANTHER" id="PTHR38165:SF1">
    <property type="entry name" value="GLUCANASE B"/>
    <property type="match status" value="1"/>
</dbReference>
<feature type="domain" description="GH64" evidence="3">
    <location>
        <begin position="49"/>
        <end position="445"/>
    </location>
</feature>
<keyword evidence="5" id="KW-1185">Reference proteome</keyword>
<dbReference type="Pfam" id="PF16483">
    <property type="entry name" value="Glyco_hydro_64"/>
    <property type="match status" value="1"/>
</dbReference>
<protein>
    <recommendedName>
        <fullName evidence="3">GH64 domain-containing protein</fullName>
    </recommendedName>
</protein>
<dbReference type="Proteomes" id="UP000285146">
    <property type="component" value="Unassembled WGS sequence"/>
</dbReference>
<feature type="chain" id="PRO_5018988630" description="GH64 domain-containing protein" evidence="2">
    <location>
        <begin position="22"/>
        <end position="455"/>
    </location>
</feature>
<sequence length="455" mass="47903">MFSSSLLAVAGTTFLATHALAHVIPEYSINTRGVATPDHIRRDITPRQSASTAASTESSTGGSGLEIKLTNSAPEKMYAYIIGLDDSGKHVFYKNGASAWYYPSYTGATNASQSTDGVVDASSNNLTIVVDGNSDETVTLTQYLNSGRVYIGADKMTFQLDTAGNLVEPSPVDTSDANYNFAWGIVELAWSSSELAADLSYVDSVGLALGMKVTTTGGQEYYDAGLPAGSLKTVCDELAAVGGDWGSMCVKGSDGKLIRALAPAKYVSAHSAGRLSTFYDSYIDEVWEKYATATLTINTQESTWGPNVTCKVTGGNSTGSALVCSQPDGQTYSYSKPSTMDVLGCNSGPFTSQGSNKYQSRTWPRLCAAFTRSTLLLEGGDVTPSARVGASRYYTGDVTNHFSRIVHKTVTPGGAGTGAYAFAFDDVNAPGTGENESGMFQVAGAKSMEIMIRGT</sequence>
<feature type="region of interest" description="Disordered" evidence="1">
    <location>
        <begin position="43"/>
        <end position="67"/>
    </location>
</feature>